<evidence type="ECO:0000256" key="5">
    <source>
        <dbReference type="ARBA" id="ARBA00023136"/>
    </source>
</evidence>
<evidence type="ECO:0000256" key="3">
    <source>
        <dbReference type="ARBA" id="ARBA00022692"/>
    </source>
</evidence>
<gene>
    <name evidence="7" type="ORF">RH857_05315</name>
</gene>
<dbReference type="PANTHER" id="PTHR30086:SF20">
    <property type="entry name" value="ARGININE EXPORTER PROTEIN ARGO-RELATED"/>
    <property type="match status" value="1"/>
</dbReference>
<reference evidence="8" key="1">
    <citation type="submission" date="2023-07" db="EMBL/GenBank/DDBJ databases">
        <title>Description of three actinobacteria isolated from air of manufacturing shop in a pharmaceutical factory.</title>
        <authorList>
            <person name="Zhang D.-F."/>
        </authorList>
    </citation>
    <scope>NUCLEOTIDE SEQUENCE [LARGE SCALE GENOMIC DNA]</scope>
    <source>
        <strain evidence="8">CCTCC AB 207010</strain>
    </source>
</reference>
<sequence>MMTVLLTGFLTCLALIVAIGPQAAFLLRQGLRRDRVLLAVACCLVGDILLISLGTAGVGALLDHAPWMLEVLRWLGVAYILWFAYRSFRSAFTARPGAGADDDSSALSPGSSPSGPSHTVHVAMTSEIPMLNPDGTAPAQTSESETATMTAARQRVHVTHVSKVSTVAGTALTLSILNPHAWVDSLVVLGTMANSFAEDRWFFAAGAIVACVLWHALLAGGGSALAGLLNRPRTWQVIDVIVGVTMVGVAAMLVLQAL</sequence>
<evidence type="ECO:0000256" key="4">
    <source>
        <dbReference type="ARBA" id="ARBA00022989"/>
    </source>
</evidence>
<dbReference type="RefSeq" id="WP_310536936.1">
    <property type="nucleotide sequence ID" value="NZ_BAAAOC010000020.1"/>
</dbReference>
<proteinExistence type="predicted"/>
<dbReference type="InterPro" id="IPR001123">
    <property type="entry name" value="LeuE-type"/>
</dbReference>
<evidence type="ECO:0000256" key="2">
    <source>
        <dbReference type="ARBA" id="ARBA00022475"/>
    </source>
</evidence>
<feature type="transmembrane region" description="Helical" evidence="6">
    <location>
        <begin position="201"/>
        <end position="229"/>
    </location>
</feature>
<name>A0ABU1FSA9_9MICC</name>
<feature type="transmembrane region" description="Helical" evidence="6">
    <location>
        <begin position="235"/>
        <end position="255"/>
    </location>
</feature>
<feature type="transmembrane region" description="Helical" evidence="6">
    <location>
        <begin position="6"/>
        <end position="27"/>
    </location>
</feature>
<keyword evidence="3 6" id="KW-0812">Transmembrane</keyword>
<keyword evidence="5 6" id="KW-0472">Membrane</keyword>
<keyword evidence="8" id="KW-1185">Reference proteome</keyword>
<evidence type="ECO:0000256" key="1">
    <source>
        <dbReference type="ARBA" id="ARBA00004651"/>
    </source>
</evidence>
<accession>A0ABU1FSA9</accession>
<organism evidence="7 8">
    <name type="scientific">Nesterenkonia flava</name>
    <dbReference type="NCBI Taxonomy" id="469799"/>
    <lineage>
        <taxon>Bacteria</taxon>
        <taxon>Bacillati</taxon>
        <taxon>Actinomycetota</taxon>
        <taxon>Actinomycetes</taxon>
        <taxon>Micrococcales</taxon>
        <taxon>Micrococcaceae</taxon>
        <taxon>Nesterenkonia</taxon>
    </lineage>
</organism>
<feature type="transmembrane region" description="Helical" evidence="6">
    <location>
        <begin position="67"/>
        <end position="85"/>
    </location>
</feature>
<comment type="subcellular location">
    <subcellularLocation>
        <location evidence="1">Cell membrane</location>
        <topology evidence="1">Multi-pass membrane protein</topology>
    </subcellularLocation>
</comment>
<protein>
    <submittedName>
        <fullName evidence="7">LysE family transporter</fullName>
    </submittedName>
</protein>
<evidence type="ECO:0000313" key="8">
    <source>
        <dbReference type="Proteomes" id="UP001260872"/>
    </source>
</evidence>
<dbReference type="PANTHER" id="PTHR30086">
    <property type="entry name" value="ARGININE EXPORTER PROTEIN ARGO"/>
    <property type="match status" value="1"/>
</dbReference>
<dbReference type="EMBL" id="JAVKGT010000010">
    <property type="protein sequence ID" value="MDR5711553.1"/>
    <property type="molecule type" value="Genomic_DNA"/>
</dbReference>
<keyword evidence="4 6" id="KW-1133">Transmembrane helix</keyword>
<comment type="caution">
    <text evidence="7">The sequence shown here is derived from an EMBL/GenBank/DDBJ whole genome shotgun (WGS) entry which is preliminary data.</text>
</comment>
<dbReference type="Pfam" id="PF01810">
    <property type="entry name" value="LysE"/>
    <property type="match status" value="1"/>
</dbReference>
<evidence type="ECO:0000313" key="7">
    <source>
        <dbReference type="EMBL" id="MDR5711553.1"/>
    </source>
</evidence>
<dbReference type="Proteomes" id="UP001260872">
    <property type="component" value="Unassembled WGS sequence"/>
</dbReference>
<keyword evidence="2" id="KW-1003">Cell membrane</keyword>
<feature type="transmembrane region" description="Helical" evidence="6">
    <location>
        <begin position="36"/>
        <end position="61"/>
    </location>
</feature>
<evidence type="ECO:0000256" key="6">
    <source>
        <dbReference type="SAM" id="Phobius"/>
    </source>
</evidence>